<dbReference type="InterPro" id="IPR050490">
    <property type="entry name" value="Bact_solute-bd_prot1"/>
</dbReference>
<dbReference type="SUPFAM" id="SSF53850">
    <property type="entry name" value="Periplasmic binding protein-like II"/>
    <property type="match status" value="1"/>
</dbReference>
<evidence type="ECO:0000256" key="3">
    <source>
        <dbReference type="ARBA" id="ARBA00023136"/>
    </source>
</evidence>
<keyword evidence="2" id="KW-0732">Signal</keyword>
<comment type="caution">
    <text evidence="6">The sequence shown here is derived from an EMBL/GenBank/DDBJ whole genome shotgun (WGS) entry which is preliminary data.</text>
</comment>
<dbReference type="EMBL" id="JACCBH010000001">
    <property type="protein sequence ID" value="NYD54403.1"/>
    <property type="molecule type" value="Genomic_DNA"/>
</dbReference>
<name>A0A7Y9EUW4_9MICO</name>
<reference evidence="6 7" key="1">
    <citation type="submission" date="2020-07" db="EMBL/GenBank/DDBJ databases">
        <title>Sequencing the genomes of 1000 actinobacteria strains.</title>
        <authorList>
            <person name="Klenk H.-P."/>
        </authorList>
    </citation>
    <scope>NUCLEOTIDE SEQUENCE [LARGE SCALE GENOMIC DNA]</scope>
    <source>
        <strain evidence="6 7">DSM 22185</strain>
    </source>
</reference>
<keyword evidence="1" id="KW-1003">Cell membrane</keyword>
<keyword evidence="5" id="KW-0449">Lipoprotein</keyword>
<evidence type="ECO:0000256" key="2">
    <source>
        <dbReference type="ARBA" id="ARBA00022729"/>
    </source>
</evidence>
<evidence type="ECO:0000256" key="4">
    <source>
        <dbReference type="ARBA" id="ARBA00023139"/>
    </source>
</evidence>
<dbReference type="PANTHER" id="PTHR43649:SF33">
    <property type="entry name" value="POLYGALACTURONAN_RHAMNOGALACTURONAN-BINDING PROTEIN YTCQ"/>
    <property type="match status" value="1"/>
</dbReference>
<proteinExistence type="predicted"/>
<sequence>MAEINALFEKEHPEIKLEFEVVPPNDAYVQALSPQFLAGDAPDVVMTDAPKMTAWAESGYLEPLADSTWADDVDPNLKPFTTVDGELYGFPMEQIGIGIFANMDMLAAAAVDAVPTNWSDFTASLEALQAAGQPGLNLPNKAGWTGRMLLTASAASLVYPGTSDLDEKILLGEETLDPTWVGALDQVMELQDLGFVDWPTQLGVDEFTQGKSDFIAGNSAYWFQGAWNLQSMIDEGVNVAFAPWPGADSGTSHGLLFPGTMWSVNASSDVKDAAAAYLEFWNDPEVLGLYLDAENAFTTFTGGTSPDKEQLSVFSDAFDAGDVAYTPVSTWMVGDALTAVNSNVQSRMLGDVESAAALEAIDDAVSRLR</sequence>
<dbReference type="PANTHER" id="PTHR43649">
    <property type="entry name" value="ARABINOSE-BINDING PROTEIN-RELATED"/>
    <property type="match status" value="1"/>
</dbReference>
<evidence type="ECO:0000313" key="7">
    <source>
        <dbReference type="Proteomes" id="UP000552045"/>
    </source>
</evidence>
<evidence type="ECO:0000313" key="6">
    <source>
        <dbReference type="EMBL" id="NYD54403.1"/>
    </source>
</evidence>
<dbReference type="Pfam" id="PF01547">
    <property type="entry name" value="SBP_bac_1"/>
    <property type="match status" value="1"/>
</dbReference>
<evidence type="ECO:0000256" key="1">
    <source>
        <dbReference type="ARBA" id="ARBA00022475"/>
    </source>
</evidence>
<protein>
    <submittedName>
        <fullName evidence="6">Raffinose/stachyose/melibiose transport system substrate-binding protein</fullName>
    </submittedName>
</protein>
<organism evidence="6 7">
    <name type="scientific">Microbacterium pseudoresistens</name>
    <dbReference type="NCBI Taxonomy" id="640634"/>
    <lineage>
        <taxon>Bacteria</taxon>
        <taxon>Bacillati</taxon>
        <taxon>Actinomycetota</taxon>
        <taxon>Actinomycetes</taxon>
        <taxon>Micrococcales</taxon>
        <taxon>Microbacteriaceae</taxon>
        <taxon>Microbacterium</taxon>
    </lineage>
</organism>
<gene>
    <name evidence="6" type="ORF">BKA02_001458</name>
</gene>
<dbReference type="RefSeq" id="WP_179432695.1">
    <property type="nucleotide sequence ID" value="NZ_BAABLC010000001.1"/>
</dbReference>
<dbReference type="AlphaFoldDB" id="A0A7Y9EUW4"/>
<dbReference type="Proteomes" id="UP000552045">
    <property type="component" value="Unassembled WGS sequence"/>
</dbReference>
<dbReference type="InterPro" id="IPR006059">
    <property type="entry name" value="SBP"/>
</dbReference>
<keyword evidence="3" id="KW-0472">Membrane</keyword>
<keyword evidence="7" id="KW-1185">Reference proteome</keyword>
<evidence type="ECO:0000256" key="5">
    <source>
        <dbReference type="ARBA" id="ARBA00023288"/>
    </source>
</evidence>
<dbReference type="Gene3D" id="3.40.190.10">
    <property type="entry name" value="Periplasmic binding protein-like II"/>
    <property type="match status" value="2"/>
</dbReference>
<accession>A0A7Y9EUW4</accession>
<keyword evidence="4" id="KW-0564">Palmitate</keyword>